<organism evidence="1 2">
    <name type="scientific">Pseudoduganella albidiflava</name>
    <dbReference type="NCBI Taxonomy" id="321983"/>
    <lineage>
        <taxon>Bacteria</taxon>
        <taxon>Pseudomonadati</taxon>
        <taxon>Pseudomonadota</taxon>
        <taxon>Betaproteobacteria</taxon>
        <taxon>Burkholderiales</taxon>
        <taxon>Oxalobacteraceae</taxon>
        <taxon>Telluria group</taxon>
        <taxon>Pseudoduganella</taxon>
    </lineage>
</organism>
<keyword evidence="2" id="KW-1185">Reference proteome</keyword>
<gene>
    <name evidence="1" type="ORF">EYF70_25820</name>
</gene>
<sequence length="282" mass="28949">MPVRSRREGRQAGRVMDAHAIHVAAQVRRRLLPILVAAAGCAAMVASAASAADLPAHPFVSTTGKAQIWVAPDIAALYFDTGAQDGSAEQAAASLDELSTAIAALLAEHGVAGNDIDGSELAKKTVALSKPAADGGTSAYLLTRHYRVQVRDLGRLPGLVAALLARDHVDSLSASFERTDKDSIDRELMGQAAADARANGTLLAEAFGRKLGPAVAIARAPLDKMGQALLEPPGAGRPTLPAAQGIKAYSVPPAIPFAQSVTAVFKLGGPSADTAAARKSSR</sequence>
<reference evidence="1 2" key="1">
    <citation type="submission" date="2019-02" db="EMBL/GenBank/DDBJ databases">
        <title>Draft Genome Sequences of Six Type Strains of the Genus Massilia.</title>
        <authorList>
            <person name="Miess H."/>
            <person name="Frediansyhah A."/>
            <person name="Gross H."/>
        </authorList>
    </citation>
    <scope>NUCLEOTIDE SEQUENCE [LARGE SCALE GENOMIC DNA]</scope>
    <source>
        <strain evidence="1 2">DSM 17472</strain>
    </source>
</reference>
<evidence type="ECO:0000313" key="1">
    <source>
        <dbReference type="EMBL" id="QBI03848.1"/>
    </source>
</evidence>
<proteinExistence type="predicted"/>
<protein>
    <submittedName>
        <fullName evidence="1">DUF541 domain-containing protein</fullName>
    </submittedName>
</protein>
<dbReference type="InterPro" id="IPR052022">
    <property type="entry name" value="26kDa_periplasmic_antigen"/>
</dbReference>
<dbReference type="Pfam" id="PF04402">
    <property type="entry name" value="SIMPL"/>
    <property type="match status" value="1"/>
</dbReference>
<evidence type="ECO:0000313" key="2">
    <source>
        <dbReference type="Proteomes" id="UP000292307"/>
    </source>
</evidence>
<accession>A0ABX5S1I0</accession>
<name>A0ABX5S1I0_9BURK</name>
<dbReference type="EMBL" id="CP036401">
    <property type="protein sequence ID" value="QBI03848.1"/>
    <property type="molecule type" value="Genomic_DNA"/>
</dbReference>
<dbReference type="PANTHER" id="PTHR34387">
    <property type="entry name" value="SLR1258 PROTEIN"/>
    <property type="match status" value="1"/>
</dbReference>
<dbReference type="Proteomes" id="UP000292307">
    <property type="component" value="Chromosome"/>
</dbReference>
<dbReference type="Gene3D" id="3.30.110.170">
    <property type="entry name" value="Protein of unknown function (DUF541), domain 1"/>
    <property type="match status" value="1"/>
</dbReference>
<dbReference type="PANTHER" id="PTHR34387:SF1">
    <property type="entry name" value="PERIPLASMIC IMMUNOGENIC PROTEIN"/>
    <property type="match status" value="1"/>
</dbReference>
<dbReference type="InterPro" id="IPR007497">
    <property type="entry name" value="SIMPL/DUF541"/>
</dbReference>